<name>A0A023B6C1_GRENI</name>
<evidence type="ECO:0000313" key="1">
    <source>
        <dbReference type="EMBL" id="EZG65927.1"/>
    </source>
</evidence>
<dbReference type="Proteomes" id="UP000019763">
    <property type="component" value="Unassembled WGS sequence"/>
</dbReference>
<dbReference type="AlphaFoldDB" id="A0A023B6C1"/>
<evidence type="ECO:0000313" key="2">
    <source>
        <dbReference type="Proteomes" id="UP000019763"/>
    </source>
</evidence>
<dbReference type="VEuPathDB" id="CryptoDB:GNI_081370"/>
<proteinExistence type="predicted"/>
<comment type="caution">
    <text evidence="1">The sequence shown here is derived from an EMBL/GenBank/DDBJ whole genome shotgun (WGS) entry which is preliminary data.</text>
</comment>
<dbReference type="GeneID" id="22912943"/>
<reference evidence="1" key="1">
    <citation type="submission" date="2013-12" db="EMBL/GenBank/DDBJ databases">
        <authorList>
            <person name="Omoto C.K."/>
            <person name="Sibley D."/>
            <person name="Venepally P."/>
            <person name="Hadjithomas M."/>
            <person name="Karamycheva S."/>
            <person name="Brunk B."/>
            <person name="Roos D."/>
            <person name="Caler E."/>
            <person name="Lorenzi H."/>
        </authorList>
    </citation>
    <scope>NUCLEOTIDE SEQUENCE</scope>
</reference>
<dbReference type="EMBL" id="AFNH02000610">
    <property type="protein sequence ID" value="EZG65927.1"/>
    <property type="molecule type" value="Genomic_DNA"/>
</dbReference>
<accession>A0A023B6C1</accession>
<sequence>MNQVNSDIWELPFRSIEFITPIKKRPHLHSGLYGIEQGTYQPRFQNSWETDYIHESSSSDVGVIKEAAVTELKAALDTGQDANLSINW</sequence>
<organism evidence="1 2">
    <name type="scientific">Gregarina niphandrodes</name>
    <name type="common">Septate eugregarine</name>
    <dbReference type="NCBI Taxonomy" id="110365"/>
    <lineage>
        <taxon>Eukaryota</taxon>
        <taxon>Sar</taxon>
        <taxon>Alveolata</taxon>
        <taxon>Apicomplexa</taxon>
        <taxon>Conoidasida</taxon>
        <taxon>Gregarinasina</taxon>
        <taxon>Eugregarinorida</taxon>
        <taxon>Gregarinidae</taxon>
        <taxon>Gregarina</taxon>
    </lineage>
</organism>
<dbReference type="RefSeq" id="XP_011134021.1">
    <property type="nucleotide sequence ID" value="XM_011135719.1"/>
</dbReference>
<protein>
    <submittedName>
        <fullName evidence="1">Uncharacterized protein</fullName>
    </submittedName>
</protein>
<keyword evidence="2" id="KW-1185">Reference proteome</keyword>
<gene>
    <name evidence="1" type="ORF">GNI_081370</name>
</gene>